<evidence type="ECO:0000313" key="3">
    <source>
        <dbReference type="Proteomes" id="UP000620366"/>
    </source>
</evidence>
<name>A0A926HTH3_9FIRM</name>
<dbReference type="InterPro" id="IPR043714">
    <property type="entry name" value="DUF5655"/>
</dbReference>
<comment type="caution">
    <text evidence="2">The sequence shown here is derived from an EMBL/GenBank/DDBJ whole genome shotgun (WGS) entry which is preliminary data.</text>
</comment>
<dbReference type="AlphaFoldDB" id="A0A926HTH3"/>
<evidence type="ECO:0000259" key="1">
    <source>
        <dbReference type="Pfam" id="PF18899"/>
    </source>
</evidence>
<keyword evidence="3" id="KW-1185">Reference proteome</keyword>
<dbReference type="EMBL" id="JACRSP010000001">
    <property type="protein sequence ID" value="MBC8535308.1"/>
    <property type="molecule type" value="Genomic_DNA"/>
</dbReference>
<accession>A0A926HTH3</accession>
<reference evidence="2" key="1">
    <citation type="submission" date="2020-08" db="EMBL/GenBank/DDBJ databases">
        <title>Genome public.</title>
        <authorList>
            <person name="Liu C."/>
            <person name="Sun Q."/>
        </authorList>
    </citation>
    <scope>NUCLEOTIDE SEQUENCE</scope>
    <source>
        <strain evidence="2">BX7</strain>
    </source>
</reference>
<gene>
    <name evidence="2" type="ORF">H8695_01165</name>
</gene>
<dbReference type="Proteomes" id="UP000620366">
    <property type="component" value="Unassembled WGS sequence"/>
</dbReference>
<evidence type="ECO:0000313" key="2">
    <source>
        <dbReference type="EMBL" id="MBC8535308.1"/>
    </source>
</evidence>
<proteinExistence type="predicted"/>
<dbReference type="Pfam" id="PF18899">
    <property type="entry name" value="DUF5655"/>
    <property type="match status" value="1"/>
</dbReference>
<feature type="domain" description="DUF5655" evidence="1">
    <location>
        <begin position="15"/>
        <end position="125"/>
    </location>
</feature>
<dbReference type="RefSeq" id="WP_249298953.1">
    <property type="nucleotide sequence ID" value="NZ_JACRSP010000001.1"/>
</dbReference>
<protein>
    <recommendedName>
        <fullName evidence="1">DUF5655 domain-containing protein</fullName>
    </recommendedName>
</protein>
<organism evidence="2 3">
    <name type="scientific">Feifania hominis</name>
    <dbReference type="NCBI Taxonomy" id="2763660"/>
    <lineage>
        <taxon>Bacteria</taxon>
        <taxon>Bacillati</taxon>
        <taxon>Bacillota</taxon>
        <taxon>Clostridia</taxon>
        <taxon>Eubacteriales</taxon>
        <taxon>Feifaniaceae</taxon>
        <taxon>Feifania</taxon>
    </lineage>
</organism>
<sequence>MLREPSEDLFLFFDKLPAALPLFEALDERIASELGASTRKVQRTQITYKNRYNFACISLPVRRVKGWPEVCIIVTFGLGRRLLSARIAVATEPYPNRWTHHVTVSDTQEIDAELMGWLREAYEFSMSKK</sequence>